<feature type="region of interest" description="Disordered" evidence="5">
    <location>
        <begin position="547"/>
        <end position="574"/>
    </location>
</feature>
<dbReference type="InterPro" id="IPR020845">
    <property type="entry name" value="AMP-binding_CS"/>
</dbReference>
<dbReference type="HOGENOM" id="CLU_000022_23_7_11"/>
<dbReference type="PROSITE" id="PS00455">
    <property type="entry name" value="AMP_BINDING"/>
    <property type="match status" value="1"/>
</dbReference>
<dbReference type="Gene3D" id="3.30.300.30">
    <property type="match status" value="1"/>
</dbReference>
<comment type="similarity">
    <text evidence="1">Belongs to the ATP-dependent AMP-binding enzyme family.</text>
</comment>
<evidence type="ECO:0000256" key="3">
    <source>
        <dbReference type="ARBA" id="ARBA00022832"/>
    </source>
</evidence>
<dbReference type="GO" id="GO:0005886">
    <property type="term" value="C:plasma membrane"/>
    <property type="evidence" value="ECO:0007669"/>
    <property type="project" value="TreeGrafter"/>
</dbReference>
<keyword evidence="3" id="KW-0276">Fatty acid metabolism</keyword>
<gene>
    <name evidence="7" type="ordered locus">HMPREF0733_10859</name>
</gene>
<evidence type="ECO:0000313" key="7">
    <source>
        <dbReference type="EMBL" id="ADP40317.1"/>
    </source>
</evidence>
<keyword evidence="2" id="KW-0436">Ligase</keyword>
<evidence type="ECO:0000256" key="5">
    <source>
        <dbReference type="SAM" id="MobiDB-lite"/>
    </source>
</evidence>
<dbReference type="SUPFAM" id="SSF56801">
    <property type="entry name" value="Acetyl-CoA synthetase-like"/>
    <property type="match status" value="1"/>
</dbReference>
<name>E3H2P8_ROTDC</name>
<dbReference type="FunFam" id="3.40.50.12780:FF:000013">
    <property type="entry name" value="Long-chain-fatty-acid--AMP ligase FadD32"/>
    <property type="match status" value="1"/>
</dbReference>
<dbReference type="KEGG" id="rdn:HMPREF0733_10859"/>
<dbReference type="AlphaFoldDB" id="E3H2P8"/>
<dbReference type="PANTHER" id="PTHR22754">
    <property type="entry name" value="DISCO-INTERACTING PROTEIN 2 DIP2 -RELATED"/>
    <property type="match status" value="1"/>
</dbReference>
<feature type="domain" description="AMP-dependent synthetase/ligase" evidence="6">
    <location>
        <begin position="46"/>
        <end position="422"/>
    </location>
</feature>
<dbReference type="EMBL" id="CP002280">
    <property type="protein sequence ID" value="ADP40317.1"/>
    <property type="molecule type" value="Genomic_DNA"/>
</dbReference>
<sequence length="574" mass="63040">MGVLTLPVEDNVKNQIYSSRTFTQHILAKLDQQATESWIEFWNGPTEQIRWNYAELSEDARRIAVWITEKGYRPGTTVVLAFSPGINFIRAVLGALHAGLAIAPIPLVVADDEHSARRLQLILEESPGGFILCDKPGWETCLMANVDNVAWCLPEPNTISKISADTWRMPNTEPDDLVILQYTSGSTGNPKGVEITQRNLLENQASILEITKADVSDVAVGWLPHYHDMGLIGMFLHPLTVGCSLVFTSPAQFLRRPYLWLKMISERRATMTVGPDFAYAFVPRLTHPAQVKGLDLSSLKIAITGSEPVRWESMCVFDELASPLGFRFASFRPAYGMAETTLLITGDEPDGYPRILKADRDQLSEGQVRPAEAGHDATTLVSCGVPASQADVRIVSSDTGEEVAEGTVGEILVRGPWVSRGYRGRERTTQDFAARIDGIDADYLRTGDLGTFIDDRLFVTGRAKEVIILRGRNIFPQDVEQSALDAIGSGASGTAAAFELDDGIGIVIELTPEKLRENTEPLRQELAQVLRDRFGVGNVTIKFGRRGSLPKTSSGKVQRGKVRESMAAGDRGEK</sequence>
<evidence type="ECO:0000256" key="2">
    <source>
        <dbReference type="ARBA" id="ARBA00022598"/>
    </source>
</evidence>
<dbReference type="GO" id="GO:0070566">
    <property type="term" value="F:adenylyltransferase activity"/>
    <property type="evidence" value="ECO:0007669"/>
    <property type="project" value="TreeGrafter"/>
</dbReference>
<organism evidence="7 8">
    <name type="scientific">Rothia dentocariosa (strain ATCC 17931 / CDC X599 / XDIA)</name>
    <dbReference type="NCBI Taxonomy" id="762948"/>
    <lineage>
        <taxon>Bacteria</taxon>
        <taxon>Bacillati</taxon>
        <taxon>Actinomycetota</taxon>
        <taxon>Actinomycetes</taxon>
        <taxon>Micrococcales</taxon>
        <taxon>Micrococcaceae</taxon>
        <taxon>Rothia</taxon>
    </lineage>
</organism>
<dbReference type="GeneID" id="29744237"/>
<evidence type="ECO:0000259" key="6">
    <source>
        <dbReference type="Pfam" id="PF00501"/>
    </source>
</evidence>
<evidence type="ECO:0000256" key="1">
    <source>
        <dbReference type="ARBA" id="ARBA00006432"/>
    </source>
</evidence>
<evidence type="ECO:0000313" key="8">
    <source>
        <dbReference type="Proteomes" id="UP000000387"/>
    </source>
</evidence>
<dbReference type="InterPro" id="IPR000873">
    <property type="entry name" value="AMP-dep_synth/lig_dom"/>
</dbReference>
<dbReference type="Proteomes" id="UP000000387">
    <property type="component" value="Chromosome"/>
</dbReference>
<reference evidence="8" key="1">
    <citation type="submission" date="2010-10" db="EMBL/GenBank/DDBJ databases">
        <title>The complete genome of Rothia dentocariosa ATCC 17931.</title>
        <authorList>
            <person name="Muzny D."/>
            <person name="Qin X."/>
            <person name="Buhay C."/>
            <person name="Dugan-Rocha S."/>
            <person name="Ding Y."/>
            <person name="Chen G."/>
            <person name="Hawes A."/>
            <person name="Holder M."/>
            <person name="Jhangiani S."/>
            <person name="Johnson A."/>
            <person name="Khan Z."/>
            <person name="Li Z."/>
            <person name="Liu W."/>
            <person name="Liu X."/>
            <person name="Perez L."/>
            <person name="Shen H."/>
            <person name="Wang Q."/>
            <person name="Watt J."/>
            <person name="Xi L."/>
            <person name="Xin Y."/>
            <person name="Zhou J."/>
            <person name="Deng J."/>
            <person name="Jiang H."/>
            <person name="Liu Y."/>
            <person name="Qu J."/>
            <person name="Song X.-Z."/>
            <person name="Zhang L."/>
            <person name="Villasana D."/>
            <person name="Johnson A."/>
            <person name="Liu J."/>
            <person name="Liyanage D."/>
            <person name="Lorensuhewa L."/>
            <person name="Robinson T."/>
            <person name="Song A."/>
            <person name="Song B.-B."/>
            <person name="Dinh H."/>
            <person name="Thornton R."/>
            <person name="Coyle M."/>
            <person name="Francisco L."/>
            <person name="Jackson L."/>
            <person name="Javaid M."/>
            <person name="Korchina V."/>
            <person name="Kovar C."/>
            <person name="Mata R."/>
            <person name="Mathew T."/>
            <person name="Ngo R."/>
            <person name="Nguyen L."/>
            <person name="Nguyen N."/>
            <person name="Okwuonu G."/>
            <person name="Ongeri F."/>
            <person name="Pham C."/>
            <person name="Simmons D."/>
            <person name="Wilczek-Boney K."/>
            <person name="Hale W."/>
            <person name="Jakkamsetti A."/>
            <person name="Pham P."/>
            <person name="Ruth R."/>
            <person name="San Lucas F."/>
            <person name="Warren J."/>
            <person name="Zhang J."/>
            <person name="Zhao Z."/>
            <person name="Zhou C."/>
            <person name="Zhu D."/>
            <person name="Lee S."/>
            <person name="Bess C."/>
            <person name="Blankenburg K."/>
            <person name="Forbes L."/>
            <person name="Fu Q."/>
            <person name="Gubbala S."/>
            <person name="Hirani K."/>
            <person name="Jayaseelan J.C."/>
            <person name="Lara F."/>
            <person name="Munidasa M."/>
            <person name="Palculict T."/>
            <person name="Patil S."/>
            <person name="Pu L.-L."/>
            <person name="Saada N."/>
            <person name="Tang L."/>
            <person name="Weissenberger G."/>
            <person name="Zhu Y."/>
            <person name="Hemphill L."/>
            <person name="Shang Y."/>
            <person name="Youmans B."/>
            <person name="Ayvaz T."/>
            <person name="Ross M."/>
            <person name="Santibanez J."/>
            <person name="Aqrawi P."/>
            <person name="Gross S."/>
            <person name="Joshi V."/>
            <person name="Fowler G."/>
            <person name="Nazareth L."/>
            <person name="Reid J."/>
            <person name="Worley K."/>
            <person name="Petrosino J."/>
            <person name="Highlander S."/>
            <person name="Gibbs R."/>
        </authorList>
    </citation>
    <scope>NUCLEOTIDE SEQUENCE [LARGE SCALE GENOMIC DNA]</scope>
    <source>
        <strain evidence="8">ATCC 17931 / CDC X599 / XDIA</strain>
    </source>
</reference>
<protein>
    <submittedName>
        <fullName evidence="7">AMP-binding enzyme</fullName>
    </submittedName>
</protein>
<dbReference type="InterPro" id="IPR040097">
    <property type="entry name" value="FAAL/FAAC"/>
</dbReference>
<dbReference type="GO" id="GO:0071766">
    <property type="term" value="P:Actinobacterium-type cell wall biogenesis"/>
    <property type="evidence" value="ECO:0007669"/>
    <property type="project" value="UniProtKB-ARBA"/>
</dbReference>
<proteinExistence type="inferred from homology"/>
<dbReference type="RefSeq" id="WP_013398114.1">
    <property type="nucleotide sequence ID" value="NC_014643.1"/>
</dbReference>
<dbReference type="PANTHER" id="PTHR22754:SF32">
    <property type="entry name" value="DISCO-INTERACTING PROTEIN 2"/>
    <property type="match status" value="1"/>
</dbReference>
<dbReference type="Gene3D" id="3.40.50.12780">
    <property type="entry name" value="N-terminal domain of ligase-like"/>
    <property type="match status" value="1"/>
</dbReference>
<dbReference type="InterPro" id="IPR042099">
    <property type="entry name" value="ANL_N_sf"/>
</dbReference>
<accession>E3H2P8</accession>
<dbReference type="GO" id="GO:0016874">
    <property type="term" value="F:ligase activity"/>
    <property type="evidence" value="ECO:0007669"/>
    <property type="project" value="UniProtKB-KW"/>
</dbReference>
<keyword evidence="4" id="KW-0443">Lipid metabolism</keyword>
<dbReference type="InterPro" id="IPR045851">
    <property type="entry name" value="AMP-bd_C_sf"/>
</dbReference>
<dbReference type="GO" id="GO:0006633">
    <property type="term" value="P:fatty acid biosynthetic process"/>
    <property type="evidence" value="ECO:0007669"/>
    <property type="project" value="TreeGrafter"/>
</dbReference>
<dbReference type="Pfam" id="PF00501">
    <property type="entry name" value="AMP-binding"/>
    <property type="match status" value="1"/>
</dbReference>
<dbReference type="CDD" id="cd05931">
    <property type="entry name" value="FAAL"/>
    <property type="match status" value="1"/>
</dbReference>
<evidence type="ECO:0000256" key="4">
    <source>
        <dbReference type="ARBA" id="ARBA00023098"/>
    </source>
</evidence>
<dbReference type="eggNOG" id="COG0318">
    <property type="taxonomic scope" value="Bacteria"/>
</dbReference>